<dbReference type="EMBL" id="RRYP01016880">
    <property type="protein sequence ID" value="TNV74529.1"/>
    <property type="molecule type" value="Genomic_DNA"/>
</dbReference>
<feature type="region of interest" description="Disordered" evidence="1">
    <location>
        <begin position="1"/>
        <end position="50"/>
    </location>
</feature>
<dbReference type="Proteomes" id="UP000785679">
    <property type="component" value="Unassembled WGS sequence"/>
</dbReference>
<protein>
    <submittedName>
        <fullName evidence="2">Uncharacterized protein</fullName>
    </submittedName>
</protein>
<organism evidence="2 3">
    <name type="scientific">Halteria grandinella</name>
    <dbReference type="NCBI Taxonomy" id="5974"/>
    <lineage>
        <taxon>Eukaryota</taxon>
        <taxon>Sar</taxon>
        <taxon>Alveolata</taxon>
        <taxon>Ciliophora</taxon>
        <taxon>Intramacronucleata</taxon>
        <taxon>Spirotrichea</taxon>
        <taxon>Stichotrichia</taxon>
        <taxon>Sporadotrichida</taxon>
        <taxon>Halteriidae</taxon>
        <taxon>Halteria</taxon>
    </lineage>
</organism>
<gene>
    <name evidence="2" type="ORF">FGO68_gene10617</name>
</gene>
<evidence type="ECO:0000313" key="2">
    <source>
        <dbReference type="EMBL" id="TNV74529.1"/>
    </source>
</evidence>
<name>A0A8J8NGY2_HALGN</name>
<feature type="compositionally biased region" description="Polar residues" evidence="1">
    <location>
        <begin position="77"/>
        <end position="88"/>
    </location>
</feature>
<sequence>MSYQNASSIRQPFYSQRPRTNASTHKPKLSGSSNNNQTISSNFQQKAQQHKNIDDLMQALSNKINNCSQIEEGGGQSPNRQGNSSQAEKQIGVILSQLSKKFPISDVLEKQTCKELDEELAVQIQARQFTSSKSAIMMQRYFSGEQLTTAEDDQTPNKSIVKHNPPQVKMAYMNPKIFGKLKYRETKIPSTAIETRTKPYKSFIQEKRKPQPLQPYPFVSPQKLEFFRSHYPRAGAMQLNFTSGENDIPSFSNENMPVMDLGHYTGGVGQAFFQPSYIGLDSSGIPIQSTYEHGNASQYKSKSVLRDNTPINKDYIVQMANKHRDRSNLSVVGKSTSAGVAASYIFREDTPPKEQQDDEELIKYEEENRAVYRQQYTYQNATPINIQTKPQFRAQTQIHQQRRSRRRTIFADDRSPLKRDSNPSLADLVKMPKRLQVKQTIQQQPDQHRAKSAAFTLYNCCPQASNIDKQAAIQLTAFTLRQNLLSSQKHEKSSVTKEASPKPKTPLKPSTTMFNKRVAANKDIIGIEKHKLDEARDYINKILGYRVESYYHPYHYEYIDLTQPLPPKKGEEEDFETQQSVLMEVEDY</sequence>
<dbReference type="AlphaFoldDB" id="A0A8J8NGY2"/>
<keyword evidence="3" id="KW-1185">Reference proteome</keyword>
<feature type="compositionally biased region" description="Basic and acidic residues" evidence="1">
    <location>
        <begin position="409"/>
        <end position="421"/>
    </location>
</feature>
<feature type="compositionally biased region" description="Basic and acidic residues" evidence="1">
    <location>
        <begin position="488"/>
        <end position="501"/>
    </location>
</feature>
<reference evidence="2" key="1">
    <citation type="submission" date="2019-06" db="EMBL/GenBank/DDBJ databases">
        <authorList>
            <person name="Zheng W."/>
        </authorList>
    </citation>
    <scope>NUCLEOTIDE SEQUENCE</scope>
    <source>
        <strain evidence="2">QDHG01</strain>
    </source>
</reference>
<feature type="region of interest" description="Disordered" evidence="1">
    <location>
        <begin position="68"/>
        <end position="88"/>
    </location>
</feature>
<feature type="region of interest" description="Disordered" evidence="1">
    <location>
        <begin position="398"/>
        <end position="425"/>
    </location>
</feature>
<comment type="caution">
    <text evidence="2">The sequence shown here is derived from an EMBL/GenBank/DDBJ whole genome shotgun (WGS) entry which is preliminary data.</text>
</comment>
<feature type="region of interest" description="Disordered" evidence="1">
    <location>
        <begin position="486"/>
        <end position="508"/>
    </location>
</feature>
<feature type="compositionally biased region" description="Polar residues" evidence="1">
    <location>
        <begin position="1"/>
        <end position="47"/>
    </location>
</feature>
<accession>A0A8J8NGY2</accession>
<evidence type="ECO:0000313" key="3">
    <source>
        <dbReference type="Proteomes" id="UP000785679"/>
    </source>
</evidence>
<proteinExistence type="predicted"/>
<evidence type="ECO:0000256" key="1">
    <source>
        <dbReference type="SAM" id="MobiDB-lite"/>
    </source>
</evidence>